<dbReference type="CDD" id="cd03801">
    <property type="entry name" value="GT4_PimA-like"/>
    <property type="match status" value="1"/>
</dbReference>
<reference evidence="2" key="1">
    <citation type="submission" date="2023-01" db="EMBL/GenBank/DDBJ databases">
        <title>Human gut microbiome strain richness.</title>
        <authorList>
            <person name="Chen-Liaw A."/>
        </authorList>
    </citation>
    <scope>NUCLEOTIDE SEQUENCE</scope>
    <source>
        <strain evidence="2">RTP21484st1_B7_RTP21484_190118</strain>
    </source>
</reference>
<name>A0AAW6FDH9_9BACT</name>
<dbReference type="SUPFAM" id="SSF53756">
    <property type="entry name" value="UDP-Glycosyltransferase/glycogen phosphorylase"/>
    <property type="match status" value="1"/>
</dbReference>
<dbReference type="Pfam" id="PF00534">
    <property type="entry name" value="Glycos_transf_1"/>
    <property type="match status" value="1"/>
</dbReference>
<dbReference type="GO" id="GO:0016757">
    <property type="term" value="F:glycosyltransferase activity"/>
    <property type="evidence" value="ECO:0007669"/>
    <property type="project" value="InterPro"/>
</dbReference>
<feature type="domain" description="Glycosyl transferase family 1" evidence="1">
    <location>
        <begin position="192"/>
        <end position="331"/>
    </location>
</feature>
<comment type="caution">
    <text evidence="2">The sequence shown here is derived from an EMBL/GenBank/DDBJ whole genome shotgun (WGS) entry which is preliminary data.</text>
</comment>
<dbReference type="PANTHER" id="PTHR12526">
    <property type="entry name" value="GLYCOSYLTRANSFERASE"/>
    <property type="match status" value="1"/>
</dbReference>
<gene>
    <name evidence="2" type="ORF">PN645_00900</name>
</gene>
<organism evidence="2 3">
    <name type="scientific">Odoribacter splanchnicus</name>
    <dbReference type="NCBI Taxonomy" id="28118"/>
    <lineage>
        <taxon>Bacteria</taxon>
        <taxon>Pseudomonadati</taxon>
        <taxon>Bacteroidota</taxon>
        <taxon>Bacteroidia</taxon>
        <taxon>Bacteroidales</taxon>
        <taxon>Odoribacteraceae</taxon>
        <taxon>Odoribacter</taxon>
    </lineage>
</organism>
<evidence type="ECO:0000313" key="3">
    <source>
        <dbReference type="Proteomes" id="UP001212263"/>
    </source>
</evidence>
<sequence>MNVTFVYSNITIERVNNKYYHNFLGDIILRYSQLGALTVCTSVRIEKTSKQNEINLANAKIIEINKENTIKNIFDRRYNKRVIKKAVKSCDLLIIHTPDSVGDMAARYAKRFSKPVLSVVIGCVWDSLWNHSWKGKLLAIPSFFNMKKTVKNADYVMYVTNRFLQNRYPTNGKHIGCSDVVIEENETSVCEKRKERFAHLKKSDEIKIATIGGLGVSYKGQQYIIKALKTLIRHGWNYHYYLIGGGDKKYLSRLASRLGIEKHIHFLGTLKHDDINNCLINMDIYAQPSKQEGLPRSVVEAMNTAIPCIGSDIGGIPELLPSELLFKKGNINAIIGLLEVEPSSWGKYVDYSFGKAKDFLPQVLNKRRNDFLEMIASEITKRKHL</sequence>
<evidence type="ECO:0000313" key="2">
    <source>
        <dbReference type="EMBL" id="MDB9221559.1"/>
    </source>
</evidence>
<proteinExistence type="predicted"/>
<dbReference type="Gene3D" id="3.40.50.2000">
    <property type="entry name" value="Glycogen Phosphorylase B"/>
    <property type="match status" value="2"/>
</dbReference>
<dbReference type="InterPro" id="IPR001296">
    <property type="entry name" value="Glyco_trans_1"/>
</dbReference>
<dbReference type="Proteomes" id="UP001212263">
    <property type="component" value="Unassembled WGS sequence"/>
</dbReference>
<dbReference type="AlphaFoldDB" id="A0AAW6FDH9"/>
<evidence type="ECO:0000259" key="1">
    <source>
        <dbReference type="Pfam" id="PF00534"/>
    </source>
</evidence>
<protein>
    <submittedName>
        <fullName evidence="2">Glycosyltransferase family 4 protein</fullName>
    </submittedName>
</protein>
<accession>A0AAW6FDH9</accession>
<dbReference type="EMBL" id="JAQMRD010000001">
    <property type="protein sequence ID" value="MDB9221559.1"/>
    <property type="molecule type" value="Genomic_DNA"/>
</dbReference>
<dbReference type="RefSeq" id="WP_256316341.1">
    <property type="nucleotide sequence ID" value="NZ_JANFZN010000030.1"/>
</dbReference>